<evidence type="ECO:0000256" key="6">
    <source>
        <dbReference type="ARBA" id="ARBA00022692"/>
    </source>
</evidence>
<dbReference type="OrthoDB" id="430354at2759"/>
<evidence type="ECO:0000256" key="8">
    <source>
        <dbReference type="ARBA" id="ARBA00022989"/>
    </source>
</evidence>
<proteinExistence type="inferred from homology"/>
<feature type="transmembrane region" description="Helical" evidence="12">
    <location>
        <begin position="28"/>
        <end position="45"/>
    </location>
</feature>
<dbReference type="EMBL" id="KV454014">
    <property type="protein sequence ID" value="ODV95593.1"/>
    <property type="molecule type" value="Genomic_DNA"/>
</dbReference>
<comment type="similarity">
    <text evidence="3">Belongs to the MNN1/MNT family.</text>
</comment>
<keyword evidence="4" id="KW-0328">Glycosyltransferase</keyword>
<keyword evidence="9" id="KW-0333">Golgi apparatus</keyword>
<evidence type="ECO:0000256" key="10">
    <source>
        <dbReference type="ARBA" id="ARBA00023136"/>
    </source>
</evidence>
<keyword evidence="11" id="KW-0325">Glycoprotein</keyword>
<dbReference type="GO" id="GO:0046354">
    <property type="term" value="P:mannan biosynthetic process"/>
    <property type="evidence" value="ECO:0007669"/>
    <property type="project" value="UniProtKB-ARBA"/>
</dbReference>
<evidence type="ECO:0000256" key="4">
    <source>
        <dbReference type="ARBA" id="ARBA00022676"/>
    </source>
</evidence>
<dbReference type="Gene3D" id="3.90.550.10">
    <property type="entry name" value="Spore Coat Polysaccharide Biosynthesis Protein SpsA, Chain A"/>
    <property type="match status" value="1"/>
</dbReference>
<evidence type="ECO:0000256" key="12">
    <source>
        <dbReference type="SAM" id="Phobius"/>
    </source>
</evidence>
<gene>
    <name evidence="13" type="ORF">PACTADRAFT_50293</name>
</gene>
<dbReference type="GO" id="GO:0000139">
    <property type="term" value="C:Golgi membrane"/>
    <property type="evidence" value="ECO:0007669"/>
    <property type="project" value="UniProtKB-SubCell"/>
</dbReference>
<evidence type="ECO:0000256" key="7">
    <source>
        <dbReference type="ARBA" id="ARBA00022968"/>
    </source>
</evidence>
<keyword evidence="8 12" id="KW-1133">Transmembrane helix</keyword>
<keyword evidence="10 12" id="KW-0472">Membrane</keyword>
<keyword evidence="7" id="KW-0735">Signal-anchor</keyword>
<evidence type="ECO:0000313" key="14">
    <source>
        <dbReference type="Proteomes" id="UP000094236"/>
    </source>
</evidence>
<dbReference type="InterPro" id="IPR029044">
    <property type="entry name" value="Nucleotide-diphossugar_trans"/>
</dbReference>
<dbReference type="PANTHER" id="PTHR31392">
    <property type="entry name" value="ALPHA-1,3-MANNOSYLTRANSFERASE MNN1-RELATED"/>
    <property type="match status" value="1"/>
</dbReference>
<protein>
    <recommendedName>
        <fullName evidence="15">Glycosyltransferase family 71 protein</fullName>
    </recommendedName>
</protein>
<keyword evidence="6 12" id="KW-0812">Transmembrane</keyword>
<evidence type="ECO:0000313" key="13">
    <source>
        <dbReference type="EMBL" id="ODV95593.1"/>
    </source>
</evidence>
<evidence type="ECO:0000256" key="3">
    <source>
        <dbReference type="ARBA" id="ARBA00009105"/>
    </source>
</evidence>
<dbReference type="Pfam" id="PF11051">
    <property type="entry name" value="Mannosyl_trans3"/>
    <property type="match status" value="1"/>
</dbReference>
<evidence type="ECO:0000256" key="9">
    <source>
        <dbReference type="ARBA" id="ARBA00023034"/>
    </source>
</evidence>
<sequence>MASAQVSLGNYKNKIPNYLRLSRTFKRVLILIVIILIQVTIYYVYSNHEYYVNLTNKFLIDREKWEYLNNLNVKSMSLNFQNLFNNNKEYANINANNFLEQPLNLKCDEYFNQLYLTNPDWKTDYDLGGLEYSNDQYHTESNFFYEKIKTQLKEEYERDGKDPKTISPSQINKILEEKYSANKKIEETITDSVTSIRIFGKCYLQNDLSTKKCTNMEERLFPFLSLKLPTFTRWTGEEIVNDIPIMSQYIDTQQPIDPNIEFNAQKSCFLQNYQNKMNGKGIAISMGDQLLEEALNLMRVLRYHRNQLPIQFVHKGDLSNEVVASLINAARNDIIIGNYKIDHSPQEIWFVDAIECFPGNYRDKFITYFNKWLAILFNSFEEVVLMDTDAVPYVPITDFFELEGYKKNGAYFFRDRENFEKIHTGDTALYLKLMPSIYETLSFKINQVTDYTLEKNIFFKENIRHVMESGVVLMNKKRHLTGLLTAMSLQFWFPTAAPSYGDKELYWLGFSIAGDEDYTFNVNPCGNVGKADTHTYKIANQIKGIQPAHVSPDNHTLLWTNSGVRNCKKNTWEEDWEAVKEEFKTVDDLKNFYLSPIEIEAVIIPPNGMYDFPNKINEPTKGWMPLYTEGCDGYFWYAYDKVGGPNDPKDITTGKFIQYTADEAKEYSRISHLWLGQDITNI</sequence>
<comment type="subcellular location">
    <subcellularLocation>
        <location evidence="1">Golgi apparatus membrane</location>
        <topology evidence="1">Single-pass type II membrane protein</topology>
    </subcellularLocation>
</comment>
<accession>A0A1E4TUY0</accession>
<dbReference type="Proteomes" id="UP000094236">
    <property type="component" value="Unassembled WGS sequence"/>
</dbReference>
<evidence type="ECO:0008006" key="15">
    <source>
        <dbReference type="Google" id="ProtNLM"/>
    </source>
</evidence>
<evidence type="ECO:0000256" key="11">
    <source>
        <dbReference type="ARBA" id="ARBA00023180"/>
    </source>
</evidence>
<evidence type="ECO:0000256" key="1">
    <source>
        <dbReference type="ARBA" id="ARBA00004323"/>
    </source>
</evidence>
<evidence type="ECO:0000256" key="5">
    <source>
        <dbReference type="ARBA" id="ARBA00022679"/>
    </source>
</evidence>
<dbReference type="STRING" id="669874.A0A1E4TUY0"/>
<reference evidence="14" key="1">
    <citation type="submission" date="2016-05" db="EMBL/GenBank/DDBJ databases">
        <title>Comparative genomics of biotechnologically important yeasts.</title>
        <authorList>
            <consortium name="DOE Joint Genome Institute"/>
            <person name="Riley R."/>
            <person name="Haridas S."/>
            <person name="Wolfe K.H."/>
            <person name="Lopes M.R."/>
            <person name="Hittinger C.T."/>
            <person name="Goker M."/>
            <person name="Salamov A."/>
            <person name="Wisecaver J."/>
            <person name="Long T.M."/>
            <person name="Aerts A.L."/>
            <person name="Barry K."/>
            <person name="Choi C."/>
            <person name="Clum A."/>
            <person name="Coughlan A.Y."/>
            <person name="Deshpande S."/>
            <person name="Douglass A.P."/>
            <person name="Hanson S.J."/>
            <person name="Klenk H.-P."/>
            <person name="Labutti K."/>
            <person name="Lapidus A."/>
            <person name="Lindquist E."/>
            <person name="Lipzen A."/>
            <person name="Meier-Kolthoff J.P."/>
            <person name="Ohm R.A."/>
            <person name="Otillar R.P."/>
            <person name="Pangilinan J."/>
            <person name="Peng Y."/>
            <person name="Rokas A."/>
            <person name="Rosa C.A."/>
            <person name="Scheuner C."/>
            <person name="Sibirny A.A."/>
            <person name="Slot J.C."/>
            <person name="Stielow J.B."/>
            <person name="Sun H."/>
            <person name="Kurtzman C.P."/>
            <person name="Blackwell M."/>
            <person name="Grigoriev I.V."/>
            <person name="Jeffries T.W."/>
        </authorList>
    </citation>
    <scope>NUCLEOTIDE SEQUENCE [LARGE SCALE GENOMIC DNA]</scope>
    <source>
        <strain evidence="14">NRRL Y-2460</strain>
    </source>
</reference>
<dbReference type="PANTHER" id="PTHR31392:SF1">
    <property type="entry name" value="ALPHA-1,3-MANNOSYLTRANSFERASE MNN1-RELATED"/>
    <property type="match status" value="1"/>
</dbReference>
<dbReference type="GO" id="GO:0006493">
    <property type="term" value="P:protein O-linked glycosylation"/>
    <property type="evidence" value="ECO:0007669"/>
    <property type="project" value="TreeGrafter"/>
</dbReference>
<keyword evidence="14" id="KW-1185">Reference proteome</keyword>
<evidence type="ECO:0000256" key="2">
    <source>
        <dbReference type="ARBA" id="ARBA00004922"/>
    </source>
</evidence>
<organism evidence="13 14">
    <name type="scientific">Pachysolen tannophilus NRRL Y-2460</name>
    <dbReference type="NCBI Taxonomy" id="669874"/>
    <lineage>
        <taxon>Eukaryota</taxon>
        <taxon>Fungi</taxon>
        <taxon>Dikarya</taxon>
        <taxon>Ascomycota</taxon>
        <taxon>Saccharomycotina</taxon>
        <taxon>Pichiomycetes</taxon>
        <taxon>Pachysolenaceae</taxon>
        <taxon>Pachysolen</taxon>
    </lineage>
</organism>
<comment type="pathway">
    <text evidence="2">Protein modification; protein glycosylation.</text>
</comment>
<dbReference type="SUPFAM" id="SSF53448">
    <property type="entry name" value="Nucleotide-diphospho-sugar transferases"/>
    <property type="match status" value="1"/>
</dbReference>
<keyword evidence="5" id="KW-0808">Transferase</keyword>
<dbReference type="InterPro" id="IPR022751">
    <property type="entry name" value="Alpha_mannosyltransferase"/>
</dbReference>
<dbReference type="GO" id="GO:0000033">
    <property type="term" value="F:alpha-1,3-mannosyltransferase activity"/>
    <property type="evidence" value="ECO:0007669"/>
    <property type="project" value="TreeGrafter"/>
</dbReference>
<dbReference type="AlphaFoldDB" id="A0A1E4TUY0"/>
<name>A0A1E4TUY0_PACTA</name>